<accession>A0ABD5WJZ0</accession>
<name>A0ABD5WJZ0_9EURY</name>
<sequence>MTVSASPTSANVARARVGVVPRFGTRTSRRWSGALLSPLPASYSPILKSQGFGADAFDRLDHESVLSGRDAGRHRDDGVLREVRRREERPTPLGQHRLAQPTAPVVVGQQRDSRRFARRKRVFREIPLPDDGVWRLVHRRCRGCRRWVVRRRLVGRLVGVGLRRPETPGETRADGERTGDDCSAFHLRSLRHGVT</sequence>
<organism evidence="2 3">
    <name type="scientific">Halorussus caseinilyticus</name>
    <dbReference type="NCBI Taxonomy" id="3034025"/>
    <lineage>
        <taxon>Archaea</taxon>
        <taxon>Methanobacteriati</taxon>
        <taxon>Methanobacteriota</taxon>
        <taxon>Stenosarchaea group</taxon>
        <taxon>Halobacteria</taxon>
        <taxon>Halobacteriales</taxon>
        <taxon>Haladaptataceae</taxon>
        <taxon>Halorussus</taxon>
    </lineage>
</organism>
<dbReference type="RefSeq" id="WP_382209879.1">
    <property type="nucleotide sequence ID" value="NZ_JBHSZH010000005.1"/>
</dbReference>
<evidence type="ECO:0000256" key="1">
    <source>
        <dbReference type="SAM" id="MobiDB-lite"/>
    </source>
</evidence>
<evidence type="ECO:0000313" key="2">
    <source>
        <dbReference type="EMBL" id="MFC7080872.1"/>
    </source>
</evidence>
<feature type="region of interest" description="Disordered" evidence="1">
    <location>
        <begin position="68"/>
        <end position="90"/>
    </location>
</feature>
<dbReference type="EMBL" id="JBHSZH010000005">
    <property type="protein sequence ID" value="MFC7080872.1"/>
    <property type="molecule type" value="Genomic_DNA"/>
</dbReference>
<gene>
    <name evidence="2" type="ORF">ACFQJ6_12905</name>
</gene>
<protein>
    <submittedName>
        <fullName evidence="2">Uncharacterized protein</fullName>
    </submittedName>
</protein>
<keyword evidence="3" id="KW-1185">Reference proteome</keyword>
<proteinExistence type="predicted"/>
<evidence type="ECO:0000313" key="3">
    <source>
        <dbReference type="Proteomes" id="UP001596407"/>
    </source>
</evidence>
<dbReference type="Proteomes" id="UP001596407">
    <property type="component" value="Unassembled WGS sequence"/>
</dbReference>
<comment type="caution">
    <text evidence="2">The sequence shown here is derived from an EMBL/GenBank/DDBJ whole genome shotgun (WGS) entry which is preliminary data.</text>
</comment>
<reference evidence="2 3" key="1">
    <citation type="journal article" date="2019" name="Int. J. Syst. Evol. Microbiol.">
        <title>The Global Catalogue of Microorganisms (GCM) 10K type strain sequencing project: providing services to taxonomists for standard genome sequencing and annotation.</title>
        <authorList>
            <consortium name="The Broad Institute Genomics Platform"/>
            <consortium name="The Broad Institute Genome Sequencing Center for Infectious Disease"/>
            <person name="Wu L."/>
            <person name="Ma J."/>
        </authorList>
    </citation>
    <scope>NUCLEOTIDE SEQUENCE [LARGE SCALE GENOMIC DNA]</scope>
    <source>
        <strain evidence="2 3">DT72</strain>
    </source>
</reference>
<dbReference type="AlphaFoldDB" id="A0ABD5WJZ0"/>